<feature type="region of interest" description="Disordered" evidence="2">
    <location>
        <begin position="716"/>
        <end position="773"/>
    </location>
</feature>
<dbReference type="PANTHER" id="PTHR33936">
    <property type="entry name" value="PROTEIN CBG17840"/>
    <property type="match status" value="1"/>
</dbReference>
<feature type="compositionally biased region" description="Acidic residues" evidence="2">
    <location>
        <begin position="754"/>
        <end position="773"/>
    </location>
</feature>
<protein>
    <recommendedName>
        <fullName evidence="3">C2H2-type domain-containing protein</fullName>
    </recommendedName>
</protein>
<dbReference type="EMBL" id="VIIS01000685">
    <property type="protein sequence ID" value="KAF0306191.1"/>
    <property type="molecule type" value="Genomic_DNA"/>
</dbReference>
<keyword evidence="1" id="KW-0862">Zinc</keyword>
<evidence type="ECO:0000256" key="2">
    <source>
        <dbReference type="SAM" id="MobiDB-lite"/>
    </source>
</evidence>
<keyword evidence="1" id="KW-0863">Zinc-finger</keyword>
<comment type="caution">
    <text evidence="4">The sequence shown here is derived from an EMBL/GenBank/DDBJ whole genome shotgun (WGS) entry which is preliminary data.</text>
</comment>
<sequence>MKKLAPDGGANGDTASVTPNAEGKDSEAATAVTHILAESERITSKTPAVLELDPVTCQPRLAHSLEDSEDVPEAAAEDVPEAAAEEETVAAEEALQEHPDTGSQPTRMDFACSVCQMRGSSRNSIAAHIRRDHKRSDGTYGPDENVDKRQEQVKKYKHAYLCAECKEMAKPCQRTRDLFFEKAAWLNHLATTHNPLSFSELDRLDLHECEECERLFLSYASLKRHSRAFHEPGAENYQPPRTAADRRKKHKFSCFEEGCTFTYHRVPRLRSHLVAEHNFDLAVREVVFNNEHDFQEWKKTLELSTNAYFMQRSNVKSKRKSGTFEVRYFGCSRVMANLPTYKENGKKRSLPWQVDLLKDDMVWRCPAFLKAEVASSSASVRVSFCPNHYGHEMDPSFGRLSDADEAEIGGMLRAGLSIQDVLKRMREEGRLQGTPSRKQRVTEFEINRIFEKYMGMKPPKAKRYDPLVGKAVSRSLGKVTESSNLAWNAELISSYDDGAMTAEDTAGDELPLDNSDEAIDESAGSRDVWQRVCGEDGCRFTTTSVGFLRSHLRQRHGFAMHIDTAGFTSMKDFTRWKRSLEKRTCAKYLCYKTVASSDPSDPVVTQYFTCHRSGLNSLKRAPGDAPLPRRLVLCTGYMKVRMDNITGEVACEYCASHYGHDARLAERRASRHRSTDMIPIDFETVEETVSASPTGAGHFMSPMATRYSFVHDDAAVSDQEMEQPRQKRPRGRPPKKRTAVPRRSRGGKRRRWEEFEEEEEEEEQQQEDSSDSD</sequence>
<dbReference type="PANTHER" id="PTHR33936:SF25">
    <property type="entry name" value="C2H2-TYPE DOMAIN-CONTAINING PROTEIN"/>
    <property type="match status" value="1"/>
</dbReference>
<dbReference type="InterPro" id="IPR052797">
    <property type="entry name" value="RegFact_GeneExpr_CellDeath"/>
</dbReference>
<dbReference type="SMART" id="SM00355">
    <property type="entry name" value="ZnF_C2H2"/>
    <property type="match status" value="4"/>
</dbReference>
<dbReference type="OrthoDB" id="10031901at2759"/>
<feature type="compositionally biased region" description="Acidic residues" evidence="2">
    <location>
        <begin position="505"/>
        <end position="520"/>
    </location>
</feature>
<feature type="region of interest" description="Disordered" evidence="2">
    <location>
        <begin position="1"/>
        <end position="30"/>
    </location>
</feature>
<dbReference type="PROSITE" id="PS00028">
    <property type="entry name" value="ZINC_FINGER_C2H2_1"/>
    <property type="match status" value="1"/>
</dbReference>
<feature type="compositionally biased region" description="Acidic residues" evidence="2">
    <location>
        <begin position="67"/>
        <end position="90"/>
    </location>
</feature>
<proteinExistence type="predicted"/>
<keyword evidence="5" id="KW-1185">Reference proteome</keyword>
<feature type="region of interest" description="Disordered" evidence="2">
    <location>
        <begin position="503"/>
        <end position="523"/>
    </location>
</feature>
<dbReference type="AlphaFoldDB" id="A0A6A4WVQ7"/>
<dbReference type="InterPro" id="IPR013087">
    <property type="entry name" value="Znf_C2H2_type"/>
</dbReference>
<dbReference type="GO" id="GO:0008270">
    <property type="term" value="F:zinc ion binding"/>
    <property type="evidence" value="ECO:0007669"/>
    <property type="project" value="UniProtKB-KW"/>
</dbReference>
<feature type="domain" description="C2H2-type" evidence="3">
    <location>
        <begin position="207"/>
        <end position="230"/>
    </location>
</feature>
<keyword evidence="1" id="KW-0479">Metal-binding</keyword>
<evidence type="ECO:0000259" key="3">
    <source>
        <dbReference type="PROSITE" id="PS50157"/>
    </source>
</evidence>
<accession>A0A6A4WVQ7</accession>
<evidence type="ECO:0000313" key="4">
    <source>
        <dbReference type="EMBL" id="KAF0306191.1"/>
    </source>
</evidence>
<feature type="region of interest" description="Disordered" evidence="2">
    <location>
        <begin position="128"/>
        <end position="149"/>
    </location>
</feature>
<name>A0A6A4WVQ7_AMPAM</name>
<dbReference type="PROSITE" id="PS50157">
    <property type="entry name" value="ZINC_FINGER_C2H2_2"/>
    <property type="match status" value="1"/>
</dbReference>
<reference evidence="4 5" key="1">
    <citation type="submission" date="2019-07" db="EMBL/GenBank/DDBJ databases">
        <title>Draft genome assembly of a fouling barnacle, Amphibalanus amphitrite (Darwin, 1854): The first reference genome for Thecostraca.</title>
        <authorList>
            <person name="Kim W."/>
        </authorList>
    </citation>
    <scope>NUCLEOTIDE SEQUENCE [LARGE SCALE GENOMIC DNA]</scope>
    <source>
        <strain evidence="4">SNU_AA5</strain>
        <tissue evidence="4">Soma without cirri and trophi</tissue>
    </source>
</reference>
<organism evidence="4 5">
    <name type="scientific">Amphibalanus amphitrite</name>
    <name type="common">Striped barnacle</name>
    <name type="synonym">Balanus amphitrite</name>
    <dbReference type="NCBI Taxonomy" id="1232801"/>
    <lineage>
        <taxon>Eukaryota</taxon>
        <taxon>Metazoa</taxon>
        <taxon>Ecdysozoa</taxon>
        <taxon>Arthropoda</taxon>
        <taxon>Crustacea</taxon>
        <taxon>Multicrustacea</taxon>
        <taxon>Cirripedia</taxon>
        <taxon>Thoracica</taxon>
        <taxon>Thoracicalcarea</taxon>
        <taxon>Balanomorpha</taxon>
        <taxon>Balanoidea</taxon>
        <taxon>Balanidae</taxon>
        <taxon>Amphibalaninae</taxon>
        <taxon>Amphibalanus</taxon>
    </lineage>
</organism>
<evidence type="ECO:0000313" key="5">
    <source>
        <dbReference type="Proteomes" id="UP000440578"/>
    </source>
</evidence>
<evidence type="ECO:0000256" key="1">
    <source>
        <dbReference type="PROSITE-ProRule" id="PRU00042"/>
    </source>
</evidence>
<feature type="region of interest" description="Disordered" evidence="2">
    <location>
        <begin position="64"/>
        <end position="107"/>
    </location>
</feature>
<dbReference type="Proteomes" id="UP000440578">
    <property type="component" value="Unassembled WGS sequence"/>
</dbReference>
<gene>
    <name evidence="4" type="ORF">FJT64_022253</name>
</gene>
<feature type="compositionally biased region" description="Basic residues" evidence="2">
    <location>
        <begin position="726"/>
        <end position="750"/>
    </location>
</feature>